<dbReference type="Pfam" id="PF03203">
    <property type="entry name" value="MerC"/>
    <property type="match status" value="1"/>
</dbReference>
<protein>
    <submittedName>
        <fullName evidence="2">MerC mercury resistance protein</fullName>
    </submittedName>
</protein>
<dbReference type="InterPro" id="IPR004891">
    <property type="entry name" value="Mercury-R_MerC"/>
</dbReference>
<keyword evidence="1" id="KW-0812">Transmembrane</keyword>
<comment type="caution">
    <text evidence="2">The sequence shown here is derived from an EMBL/GenBank/DDBJ whole genome shotgun (WGS) entry which is preliminary data.</text>
</comment>
<feature type="transmembrane region" description="Helical" evidence="1">
    <location>
        <begin position="119"/>
        <end position="138"/>
    </location>
</feature>
<name>A0A4R2IBM0_9GAMM</name>
<dbReference type="GO" id="GO:0016020">
    <property type="term" value="C:membrane"/>
    <property type="evidence" value="ECO:0007669"/>
    <property type="project" value="InterPro"/>
</dbReference>
<dbReference type="EMBL" id="SLWQ01000004">
    <property type="protein sequence ID" value="TCO40848.1"/>
    <property type="molecule type" value="Genomic_DNA"/>
</dbReference>
<evidence type="ECO:0000313" key="3">
    <source>
        <dbReference type="Proteomes" id="UP000294862"/>
    </source>
</evidence>
<sequence length="154" mass="16197">MPKCAALQCSLVGVTELAGRNPGRFARFADRFGATASFACALHCAALPLLLAILPALGLGFLADHAFERAFIAFASALALASLAFGFRRHRRFRAFGFLVPGVLLLVAGVVVDVDGRPFVHALLVSFGGMLVALSHLANLRLAHAHVHDAACGH</sequence>
<feature type="transmembrane region" description="Helical" evidence="1">
    <location>
        <begin position="70"/>
        <end position="87"/>
    </location>
</feature>
<reference evidence="2 3" key="1">
    <citation type="journal article" date="2015" name="Stand. Genomic Sci.">
        <title>Genomic Encyclopedia of Bacterial and Archaeal Type Strains, Phase III: the genomes of soil and plant-associated and newly described type strains.</title>
        <authorList>
            <person name="Whitman W.B."/>
            <person name="Woyke T."/>
            <person name="Klenk H.P."/>
            <person name="Zhou Y."/>
            <person name="Lilburn T.G."/>
            <person name="Beck B.J."/>
            <person name="De Vos P."/>
            <person name="Vandamme P."/>
            <person name="Eisen J.A."/>
            <person name="Garrity G."/>
            <person name="Hugenholtz P."/>
            <person name="Kyrpides N.C."/>
        </authorList>
    </citation>
    <scope>NUCLEOTIDE SEQUENCE [LARGE SCALE GENOMIC DNA]</scope>
    <source>
        <strain evidence="2 3">A3</strain>
    </source>
</reference>
<keyword evidence="1" id="KW-1133">Transmembrane helix</keyword>
<dbReference type="OrthoDB" id="5966279at2"/>
<dbReference type="Proteomes" id="UP000294862">
    <property type="component" value="Unassembled WGS sequence"/>
</dbReference>
<dbReference type="GO" id="GO:0015097">
    <property type="term" value="F:mercury ion transmembrane transporter activity"/>
    <property type="evidence" value="ECO:0007669"/>
    <property type="project" value="InterPro"/>
</dbReference>
<feature type="transmembrane region" description="Helical" evidence="1">
    <location>
        <begin position="93"/>
        <end position="112"/>
    </location>
</feature>
<keyword evidence="1" id="KW-0472">Membrane</keyword>
<organism evidence="2 3">
    <name type="scientific">Dokdonella fugitiva</name>
    <dbReference type="NCBI Taxonomy" id="328517"/>
    <lineage>
        <taxon>Bacteria</taxon>
        <taxon>Pseudomonadati</taxon>
        <taxon>Pseudomonadota</taxon>
        <taxon>Gammaproteobacteria</taxon>
        <taxon>Lysobacterales</taxon>
        <taxon>Rhodanobacteraceae</taxon>
        <taxon>Dokdonella</taxon>
    </lineage>
</organism>
<accession>A0A4R2IBM0</accession>
<evidence type="ECO:0000256" key="1">
    <source>
        <dbReference type="SAM" id="Phobius"/>
    </source>
</evidence>
<feature type="transmembrane region" description="Helical" evidence="1">
    <location>
        <begin position="34"/>
        <end position="63"/>
    </location>
</feature>
<gene>
    <name evidence="2" type="ORF">EV148_104211</name>
</gene>
<dbReference type="AlphaFoldDB" id="A0A4R2IBM0"/>
<proteinExistence type="predicted"/>
<evidence type="ECO:0000313" key="2">
    <source>
        <dbReference type="EMBL" id="TCO40848.1"/>
    </source>
</evidence>
<keyword evidence="3" id="KW-1185">Reference proteome</keyword>